<dbReference type="Proteomes" id="UP000272025">
    <property type="component" value="Unassembled WGS sequence"/>
</dbReference>
<dbReference type="GO" id="GO:0005634">
    <property type="term" value="C:nucleus"/>
    <property type="evidence" value="ECO:0007669"/>
    <property type="project" value="TreeGrafter"/>
</dbReference>
<gene>
    <name evidence="4" type="ORF">SODALDRAFT_329837</name>
</gene>
<evidence type="ECO:0000256" key="1">
    <source>
        <dbReference type="ARBA" id="ARBA00006832"/>
    </source>
</evidence>
<dbReference type="RefSeq" id="XP_028467972.1">
    <property type="nucleotide sequence ID" value="XM_028611057.1"/>
</dbReference>
<feature type="compositionally biased region" description="Pro residues" evidence="2">
    <location>
        <begin position="445"/>
        <end position="455"/>
    </location>
</feature>
<dbReference type="STRING" id="1314773.A0A3N2Q0F3"/>
<feature type="compositionally biased region" description="Acidic residues" evidence="2">
    <location>
        <begin position="95"/>
        <end position="110"/>
    </location>
</feature>
<feature type="compositionally biased region" description="Pro residues" evidence="2">
    <location>
        <begin position="514"/>
        <end position="524"/>
    </location>
</feature>
<feature type="compositionally biased region" description="Acidic residues" evidence="2">
    <location>
        <begin position="76"/>
        <end position="87"/>
    </location>
</feature>
<feature type="compositionally biased region" description="Polar residues" evidence="2">
    <location>
        <begin position="687"/>
        <end position="697"/>
    </location>
</feature>
<dbReference type="Pfam" id="PF05764">
    <property type="entry name" value="YL1"/>
    <property type="match status" value="1"/>
</dbReference>
<feature type="region of interest" description="Disordered" evidence="2">
    <location>
        <begin position="76"/>
        <end position="200"/>
    </location>
</feature>
<feature type="region of interest" description="Disordered" evidence="2">
    <location>
        <begin position="1"/>
        <end position="49"/>
    </location>
</feature>
<feature type="region of interest" description="Disordered" evidence="2">
    <location>
        <begin position="674"/>
        <end position="739"/>
    </location>
</feature>
<evidence type="ECO:0000313" key="4">
    <source>
        <dbReference type="EMBL" id="ROT40166.1"/>
    </source>
</evidence>
<organism evidence="4 5">
    <name type="scientific">Sodiomyces alkalinus (strain CBS 110278 / VKM F-3762 / F11)</name>
    <name type="common">Alkaliphilic filamentous fungus</name>
    <dbReference type="NCBI Taxonomy" id="1314773"/>
    <lineage>
        <taxon>Eukaryota</taxon>
        <taxon>Fungi</taxon>
        <taxon>Dikarya</taxon>
        <taxon>Ascomycota</taxon>
        <taxon>Pezizomycotina</taxon>
        <taxon>Sordariomycetes</taxon>
        <taxon>Hypocreomycetidae</taxon>
        <taxon>Glomerellales</taxon>
        <taxon>Plectosphaerellaceae</taxon>
        <taxon>Sodiomyces</taxon>
    </lineage>
</organism>
<proteinExistence type="inferred from homology"/>
<dbReference type="PANTHER" id="PTHR13275">
    <property type="entry name" value="YL-1 PROTEIN TRANSCRIPTION FACTOR-LIKE 1"/>
    <property type="match status" value="1"/>
</dbReference>
<dbReference type="GeneID" id="39579535"/>
<dbReference type="InterPro" id="IPR046757">
    <property type="entry name" value="YL1_N"/>
</dbReference>
<dbReference type="AlphaFoldDB" id="A0A3N2Q0F3"/>
<reference evidence="4 5" key="1">
    <citation type="journal article" date="2018" name="Mol. Ecol.">
        <title>The obligate alkalophilic soda-lake fungus Sodiomyces alkalinus has shifted to a protein diet.</title>
        <authorList>
            <person name="Grum-Grzhimaylo A.A."/>
            <person name="Falkoski D.L."/>
            <person name="van den Heuvel J."/>
            <person name="Valero-Jimenez C.A."/>
            <person name="Min B."/>
            <person name="Choi I.G."/>
            <person name="Lipzen A."/>
            <person name="Daum C.G."/>
            <person name="Aanen D.K."/>
            <person name="Tsang A."/>
            <person name="Henrissat B."/>
            <person name="Bilanenko E.N."/>
            <person name="de Vries R.P."/>
            <person name="van Kan J.A.L."/>
            <person name="Grigoriev I.V."/>
            <person name="Debets A.J.M."/>
        </authorList>
    </citation>
    <scope>NUCLEOTIDE SEQUENCE [LARGE SCALE GENOMIC DNA]</scope>
    <source>
        <strain evidence="4 5">F11</strain>
    </source>
</reference>
<dbReference type="SMART" id="SM00993">
    <property type="entry name" value="YL1_C"/>
    <property type="match status" value="1"/>
</dbReference>
<feature type="domain" description="Vps72/YL1 C-terminal" evidence="3">
    <location>
        <begin position="609"/>
        <end position="638"/>
    </location>
</feature>
<evidence type="ECO:0000256" key="2">
    <source>
        <dbReference type="SAM" id="MobiDB-lite"/>
    </source>
</evidence>
<keyword evidence="5" id="KW-1185">Reference proteome</keyword>
<dbReference type="InterPro" id="IPR013272">
    <property type="entry name" value="Vps72/YL1_C"/>
</dbReference>
<dbReference type="Pfam" id="PF08265">
    <property type="entry name" value="YL1_C"/>
    <property type="match status" value="1"/>
</dbReference>
<feature type="compositionally biased region" description="Pro residues" evidence="2">
    <location>
        <begin position="428"/>
        <end position="438"/>
    </location>
</feature>
<evidence type="ECO:0000259" key="3">
    <source>
        <dbReference type="SMART" id="SM00993"/>
    </source>
</evidence>
<feature type="compositionally biased region" description="Pro residues" evidence="2">
    <location>
        <begin position="545"/>
        <end position="555"/>
    </location>
</feature>
<feature type="region of interest" description="Disordered" evidence="2">
    <location>
        <begin position="286"/>
        <end position="569"/>
    </location>
</feature>
<comment type="similarity">
    <text evidence="1">Belongs to the VPS72/YL1 family.</text>
</comment>
<protein>
    <submittedName>
        <fullName evidence="4">YL1-domain-containing protein</fullName>
    </submittedName>
</protein>
<dbReference type="OrthoDB" id="3942062at2759"/>
<sequence length="768" mass="82762">MASSEEIMEIPATKDESSDSESSTVTEDSRGDSTPIEWLATGRAKRCTAGNRMNSVLALEEPDSDLELLFAEDGDDAGFLDIDDEGSDLQMDSSSDSEGEKDGDADDLEGERELEKQAKERRTAQRKRKAQESIPAKFRKKVRINDKQPAKTQDSRQPAPRARKKSERTSWLPAATDLPTRASARQTTVLSKEQLHQQMMEREAKRLKQVEAMERKAKKMEATKKPPLTQAQRLAEAAIVEKRNAKSLNRWEEAEKAREEERRAKLAALNNRTLKGPVVTFWSGMGIWEGDENGGKAVSIEEKPKRKREKKDKEEKGTGTLTDDKAPVPDDTVITGPSPMSAANADAYHKTANSMSAMSGPGQPGIRTPEDASASTETQQAPGPMAPPAATSPSTAQASVFERPNSQLNVMGPPPLPSQPPKTCSPVLTPPSLAPPPQGLKAPVLAPPVLAPPPGGIHLPGSSMTPMSTVLAPPNAIQRPSPLSPHSIKQSEERPPLPRPVVPNSHSASLSVQPIPPEATPPTDNPSRSPTSQPPSDSVTAPASEPKPPAGPPGEPSVGSKTSKPSKTTRHAIILQNFDETLIRDKTSQLQVLFGQRKLSKLPKPPPAPLCAITNHPARYRDPRTGLPYFNSYAYREIQRLRRGDYRFSSLIGAWVGSGSYAAQGVPARFLGGSGMDKKQDAGTKDTLATHSASGNGRTEARSENKEKIEGGSTMGKVSSEGLKKEVSVGEISEPQDRPVATLAVKDRVPTDQVSRAAVVPGAWRVLD</sequence>
<evidence type="ECO:0000313" key="5">
    <source>
        <dbReference type="Proteomes" id="UP000272025"/>
    </source>
</evidence>
<feature type="compositionally biased region" description="Basic and acidic residues" evidence="2">
    <location>
        <begin position="111"/>
        <end position="123"/>
    </location>
</feature>
<feature type="compositionally biased region" description="Basic and acidic residues" evidence="2">
    <location>
        <begin position="311"/>
        <end position="328"/>
    </location>
</feature>
<accession>A0A3N2Q0F3</accession>
<dbReference type="EMBL" id="ML119052">
    <property type="protein sequence ID" value="ROT40166.1"/>
    <property type="molecule type" value="Genomic_DNA"/>
</dbReference>
<dbReference type="PANTHER" id="PTHR13275:SF4">
    <property type="entry name" value="VACUOLAR PROTEIN SORTING-ASSOCIATED PROTEIN 72 HOMOLOG"/>
    <property type="match status" value="1"/>
</dbReference>
<name>A0A3N2Q0F3_SODAK</name>
<feature type="compositionally biased region" description="Low complexity" evidence="2">
    <location>
        <begin position="378"/>
        <end position="399"/>
    </location>
</feature>
<feature type="compositionally biased region" description="Basic and acidic residues" evidence="2">
    <location>
        <begin position="699"/>
        <end position="710"/>
    </location>
</feature>
<feature type="compositionally biased region" description="Polar residues" evidence="2">
    <location>
        <begin position="525"/>
        <end position="539"/>
    </location>
</feature>